<accession>A0ABQ9ETX7</accession>
<sequence>MTDLSLTASTTIEDLLTYKRSEKIPDIGELKFGWISEKNKLPSLSHSEVQNYLINSSHRSEDKEKMECYRQFIREYNFFNEKFLHKMMVNNISERSEYCYVRSKCHPSLKIGTYKNISSSCTQEINDDVACTSKPCVWNQPSKRNREAMPIEQIRFKRIRYGMEESQPLRNNKNIECHTPVETSEIIKFISDEYINLKDTISSKNLDEAQFLDFVSNVPSDILNEVEIRTRGQSNNDLCHMARHGRITSSSLHDVCIRKETSSSANLIKKFLVSDNHDMEVAPLKWGRKYENVAGKKYIAIRKLKFKEKLNVIESGLRLCKNIGYFGASPDGIASSVTEDYLIEIKCPFKWRFKTVFQAAESKDFCCFIDSHNNLQLKQSHRYYSQIQGQMGVCNYNKCVLIIFTIKDIQYITINFDKSFWEQMSSKLRYFHGHATVIFTHDFEMHIN</sequence>
<evidence type="ECO:0000259" key="1">
    <source>
        <dbReference type="Pfam" id="PF09588"/>
    </source>
</evidence>
<comment type="caution">
    <text evidence="2">The sequence shown here is derived from an EMBL/GenBank/DDBJ whole genome shotgun (WGS) entry which is preliminary data.</text>
</comment>
<dbReference type="InterPro" id="IPR011335">
    <property type="entry name" value="Restrct_endonuc-II-like"/>
</dbReference>
<dbReference type="InterPro" id="IPR019080">
    <property type="entry name" value="YqaJ_viral_recombinase"/>
</dbReference>
<dbReference type="Pfam" id="PF09588">
    <property type="entry name" value="YqaJ"/>
    <property type="match status" value="1"/>
</dbReference>
<dbReference type="CDD" id="cd22343">
    <property type="entry name" value="PDDEXK_lambda_exonuclease-like"/>
    <property type="match status" value="1"/>
</dbReference>
<dbReference type="Gene3D" id="3.90.320.10">
    <property type="match status" value="1"/>
</dbReference>
<organism evidence="2 3">
    <name type="scientific">Tegillarca granosa</name>
    <name type="common">Malaysian cockle</name>
    <name type="synonym">Anadara granosa</name>
    <dbReference type="NCBI Taxonomy" id="220873"/>
    <lineage>
        <taxon>Eukaryota</taxon>
        <taxon>Metazoa</taxon>
        <taxon>Spiralia</taxon>
        <taxon>Lophotrochozoa</taxon>
        <taxon>Mollusca</taxon>
        <taxon>Bivalvia</taxon>
        <taxon>Autobranchia</taxon>
        <taxon>Pteriomorphia</taxon>
        <taxon>Arcoida</taxon>
        <taxon>Arcoidea</taxon>
        <taxon>Arcidae</taxon>
        <taxon>Tegillarca</taxon>
    </lineage>
</organism>
<feature type="domain" description="YqaJ viral recombinase" evidence="1">
    <location>
        <begin position="242"/>
        <end position="396"/>
    </location>
</feature>
<dbReference type="PANTHER" id="PTHR47526:SF3">
    <property type="entry name" value="PHD-TYPE DOMAIN-CONTAINING PROTEIN"/>
    <property type="match status" value="1"/>
</dbReference>
<protein>
    <recommendedName>
        <fullName evidence="1">YqaJ viral recombinase domain-containing protein</fullName>
    </recommendedName>
</protein>
<proteinExistence type="predicted"/>
<name>A0ABQ9ETX7_TEGGR</name>
<evidence type="ECO:0000313" key="2">
    <source>
        <dbReference type="EMBL" id="KAJ8307406.1"/>
    </source>
</evidence>
<dbReference type="PANTHER" id="PTHR47526">
    <property type="entry name" value="ATP-DEPENDENT DNA HELICASE"/>
    <property type="match status" value="1"/>
</dbReference>
<gene>
    <name evidence="2" type="ORF">KUTeg_015490</name>
</gene>
<evidence type="ECO:0000313" key="3">
    <source>
        <dbReference type="Proteomes" id="UP001217089"/>
    </source>
</evidence>
<dbReference type="SUPFAM" id="SSF52980">
    <property type="entry name" value="Restriction endonuclease-like"/>
    <property type="match status" value="1"/>
</dbReference>
<keyword evidence="3" id="KW-1185">Reference proteome</keyword>
<dbReference type="Proteomes" id="UP001217089">
    <property type="component" value="Unassembled WGS sequence"/>
</dbReference>
<dbReference type="EMBL" id="JARBDR010000793">
    <property type="protein sequence ID" value="KAJ8307406.1"/>
    <property type="molecule type" value="Genomic_DNA"/>
</dbReference>
<dbReference type="InterPro" id="IPR011604">
    <property type="entry name" value="PDDEXK-like_dom_sf"/>
</dbReference>
<reference evidence="2 3" key="1">
    <citation type="submission" date="2022-12" db="EMBL/GenBank/DDBJ databases">
        <title>Chromosome-level genome of Tegillarca granosa.</title>
        <authorList>
            <person name="Kim J."/>
        </authorList>
    </citation>
    <scope>NUCLEOTIDE SEQUENCE [LARGE SCALE GENOMIC DNA]</scope>
    <source>
        <strain evidence="2">Teg-2019</strain>
        <tissue evidence="2">Adductor muscle</tissue>
    </source>
</reference>